<feature type="compositionally biased region" description="Basic residues" evidence="1">
    <location>
        <begin position="87"/>
        <end position="96"/>
    </location>
</feature>
<evidence type="ECO:0000256" key="1">
    <source>
        <dbReference type="SAM" id="MobiDB-lite"/>
    </source>
</evidence>
<organism evidence="2 3">
    <name type="scientific">Portunus trituberculatus</name>
    <name type="common">Swimming crab</name>
    <name type="synonym">Neptunus trituberculatus</name>
    <dbReference type="NCBI Taxonomy" id="210409"/>
    <lineage>
        <taxon>Eukaryota</taxon>
        <taxon>Metazoa</taxon>
        <taxon>Ecdysozoa</taxon>
        <taxon>Arthropoda</taxon>
        <taxon>Crustacea</taxon>
        <taxon>Multicrustacea</taxon>
        <taxon>Malacostraca</taxon>
        <taxon>Eumalacostraca</taxon>
        <taxon>Eucarida</taxon>
        <taxon>Decapoda</taxon>
        <taxon>Pleocyemata</taxon>
        <taxon>Brachyura</taxon>
        <taxon>Eubrachyura</taxon>
        <taxon>Portunoidea</taxon>
        <taxon>Portunidae</taxon>
        <taxon>Portuninae</taxon>
        <taxon>Portunus</taxon>
    </lineage>
</organism>
<accession>A0A5B7GVL2</accession>
<gene>
    <name evidence="2" type="ORF">E2C01_054657</name>
</gene>
<dbReference type="AlphaFoldDB" id="A0A5B7GVL2"/>
<protein>
    <submittedName>
        <fullName evidence="2">Uncharacterized protein</fullName>
    </submittedName>
</protein>
<dbReference type="EMBL" id="VSRR010017712">
    <property type="protein sequence ID" value="MPC60604.1"/>
    <property type="molecule type" value="Genomic_DNA"/>
</dbReference>
<evidence type="ECO:0000313" key="2">
    <source>
        <dbReference type="EMBL" id="MPC60604.1"/>
    </source>
</evidence>
<sequence length="96" mass="11344">MEIIEYQPPITHHPPLTHLLNHHHHHHPPTRQLVRTPTHPLKKQNERSVWLYPYRSRSKAVERRRHAPLCAPSRRSLNGPWGWSHHSQGHRGRTAG</sequence>
<feature type="region of interest" description="Disordered" evidence="1">
    <location>
        <begin position="61"/>
        <end position="96"/>
    </location>
</feature>
<evidence type="ECO:0000313" key="3">
    <source>
        <dbReference type="Proteomes" id="UP000324222"/>
    </source>
</evidence>
<proteinExistence type="predicted"/>
<reference evidence="2 3" key="1">
    <citation type="submission" date="2019-05" db="EMBL/GenBank/DDBJ databases">
        <title>Another draft genome of Portunus trituberculatus and its Hox gene families provides insights of decapod evolution.</title>
        <authorList>
            <person name="Jeong J.-H."/>
            <person name="Song I."/>
            <person name="Kim S."/>
            <person name="Choi T."/>
            <person name="Kim D."/>
            <person name="Ryu S."/>
            <person name="Kim W."/>
        </authorList>
    </citation>
    <scope>NUCLEOTIDE SEQUENCE [LARGE SCALE GENOMIC DNA]</scope>
    <source>
        <tissue evidence="2">Muscle</tissue>
    </source>
</reference>
<feature type="compositionally biased region" description="Low complexity" evidence="1">
    <location>
        <begin position="8"/>
        <end position="19"/>
    </location>
</feature>
<comment type="caution">
    <text evidence="2">The sequence shown here is derived from an EMBL/GenBank/DDBJ whole genome shotgun (WGS) entry which is preliminary data.</text>
</comment>
<keyword evidence="3" id="KW-1185">Reference proteome</keyword>
<name>A0A5B7GVL2_PORTR</name>
<feature type="region of interest" description="Disordered" evidence="1">
    <location>
        <begin position="1"/>
        <end position="48"/>
    </location>
</feature>
<feature type="compositionally biased region" description="Basic residues" evidence="1">
    <location>
        <begin position="20"/>
        <end position="29"/>
    </location>
</feature>
<dbReference type="Proteomes" id="UP000324222">
    <property type="component" value="Unassembled WGS sequence"/>
</dbReference>